<sequence length="78" mass="8595">MEFRLLLVRLVSCLGVENDEDFENFLNSFANLKGVTLRTEDVANATLYLAGDEAKYVSSQNLFIDGGLGVVVSSFKMV</sequence>
<dbReference type="EMBL" id="CP093346">
    <property type="protein sequence ID" value="WOG98274.1"/>
    <property type="molecule type" value="Genomic_DNA"/>
</dbReference>
<comment type="similarity">
    <text evidence="1">Belongs to the short-chain dehydrogenases/reductases (SDR) family.</text>
</comment>
<name>A0A165YT84_DAUCS</name>
<accession>A0A165YT84</accession>
<dbReference type="GO" id="GO:0009688">
    <property type="term" value="P:abscisic acid biosynthetic process"/>
    <property type="evidence" value="ECO:0007669"/>
    <property type="project" value="TreeGrafter"/>
</dbReference>
<dbReference type="Gramene" id="KZM99215">
    <property type="protein sequence ID" value="KZM99215"/>
    <property type="gene ID" value="DCAR_013423"/>
</dbReference>
<evidence type="ECO:0000256" key="1">
    <source>
        <dbReference type="ARBA" id="ARBA00006484"/>
    </source>
</evidence>
<dbReference type="Gene3D" id="3.40.50.720">
    <property type="entry name" value="NAD(P)-binding Rossmann-like Domain"/>
    <property type="match status" value="1"/>
</dbReference>
<dbReference type="SUPFAM" id="SSF51735">
    <property type="entry name" value="NAD(P)-binding Rossmann-fold domains"/>
    <property type="match status" value="1"/>
</dbReference>
<protein>
    <submittedName>
        <fullName evidence="2">Uncharacterized protein</fullName>
    </submittedName>
</protein>
<dbReference type="Pfam" id="PF13561">
    <property type="entry name" value="adh_short_C2"/>
    <property type="match status" value="1"/>
</dbReference>
<evidence type="ECO:0000313" key="3">
    <source>
        <dbReference type="Proteomes" id="UP000077755"/>
    </source>
</evidence>
<dbReference type="PANTHER" id="PTHR42820:SF1">
    <property type="entry name" value="SHORT-CHAIN DEHYDROGENASE_REDUCTASE FAMILY PROTEIN"/>
    <property type="match status" value="1"/>
</dbReference>
<dbReference type="GO" id="GO:0010301">
    <property type="term" value="F:xanthoxin dehydrogenase (NAD+) activity"/>
    <property type="evidence" value="ECO:0007669"/>
    <property type="project" value="TreeGrafter"/>
</dbReference>
<dbReference type="Proteomes" id="UP000077755">
    <property type="component" value="Chromosome 4"/>
</dbReference>
<reference evidence="2" key="2">
    <citation type="submission" date="2022-03" db="EMBL/GenBank/DDBJ databases">
        <title>Draft title - Genomic analysis of global carrot germplasm unveils the trajectory of domestication and the origin of high carotenoid orange carrot.</title>
        <authorList>
            <person name="Iorizzo M."/>
            <person name="Ellison S."/>
            <person name="Senalik D."/>
            <person name="Macko-Podgorni A."/>
            <person name="Grzebelus D."/>
            <person name="Bostan H."/>
            <person name="Rolling W."/>
            <person name="Curaba J."/>
            <person name="Simon P."/>
        </authorList>
    </citation>
    <scope>NUCLEOTIDE SEQUENCE</scope>
    <source>
        <tissue evidence="2">Leaf</tissue>
    </source>
</reference>
<reference evidence="2" key="1">
    <citation type="journal article" date="2016" name="Nat. Genet.">
        <title>A high-quality carrot genome assembly provides new insights into carotenoid accumulation and asterid genome evolution.</title>
        <authorList>
            <person name="Iorizzo M."/>
            <person name="Ellison S."/>
            <person name="Senalik D."/>
            <person name="Zeng P."/>
            <person name="Satapoomin P."/>
            <person name="Huang J."/>
            <person name="Bowman M."/>
            <person name="Iovene M."/>
            <person name="Sanseverino W."/>
            <person name="Cavagnaro P."/>
            <person name="Yildiz M."/>
            <person name="Macko-Podgorni A."/>
            <person name="Moranska E."/>
            <person name="Grzebelus E."/>
            <person name="Grzebelus D."/>
            <person name="Ashrafi H."/>
            <person name="Zheng Z."/>
            <person name="Cheng S."/>
            <person name="Spooner D."/>
            <person name="Van Deynze A."/>
            <person name="Simon P."/>
        </authorList>
    </citation>
    <scope>NUCLEOTIDE SEQUENCE</scope>
    <source>
        <tissue evidence="2">Leaf</tissue>
    </source>
</reference>
<dbReference type="InterPro" id="IPR002347">
    <property type="entry name" value="SDR_fam"/>
</dbReference>
<keyword evidence="3" id="KW-1185">Reference proteome</keyword>
<gene>
    <name evidence="2" type="ORF">DCAR_0417615</name>
</gene>
<dbReference type="InterPro" id="IPR036291">
    <property type="entry name" value="NAD(P)-bd_dom_sf"/>
</dbReference>
<proteinExistence type="inferred from homology"/>
<dbReference type="GO" id="GO:0005829">
    <property type="term" value="C:cytosol"/>
    <property type="evidence" value="ECO:0007669"/>
    <property type="project" value="TreeGrafter"/>
</dbReference>
<dbReference type="PANTHER" id="PTHR42820">
    <property type="entry name" value="SHORT-CHAIN DEHYDROGENASE REDUCTASE"/>
    <property type="match status" value="1"/>
</dbReference>
<organism evidence="2 3">
    <name type="scientific">Daucus carota subsp. sativus</name>
    <name type="common">Carrot</name>
    <dbReference type="NCBI Taxonomy" id="79200"/>
    <lineage>
        <taxon>Eukaryota</taxon>
        <taxon>Viridiplantae</taxon>
        <taxon>Streptophyta</taxon>
        <taxon>Embryophyta</taxon>
        <taxon>Tracheophyta</taxon>
        <taxon>Spermatophyta</taxon>
        <taxon>Magnoliopsida</taxon>
        <taxon>eudicotyledons</taxon>
        <taxon>Gunneridae</taxon>
        <taxon>Pentapetalae</taxon>
        <taxon>asterids</taxon>
        <taxon>campanulids</taxon>
        <taxon>Apiales</taxon>
        <taxon>Apiaceae</taxon>
        <taxon>Apioideae</taxon>
        <taxon>Scandiceae</taxon>
        <taxon>Daucinae</taxon>
        <taxon>Daucus</taxon>
        <taxon>Daucus sect. Daucus</taxon>
    </lineage>
</organism>
<dbReference type="AlphaFoldDB" id="A0A165YT84"/>
<evidence type="ECO:0000313" key="2">
    <source>
        <dbReference type="EMBL" id="WOG98274.1"/>
    </source>
</evidence>